<feature type="transmembrane region" description="Helical" evidence="1">
    <location>
        <begin position="20"/>
        <end position="44"/>
    </location>
</feature>
<dbReference type="Proteomes" id="UP000619743">
    <property type="component" value="Unassembled WGS sequence"/>
</dbReference>
<dbReference type="OrthoDB" id="282116at2"/>
<gene>
    <name evidence="2" type="ORF">GCM10011369_13910</name>
</gene>
<evidence type="ECO:0000313" key="2">
    <source>
        <dbReference type="EMBL" id="GGA73383.1"/>
    </source>
</evidence>
<organism evidence="2 3">
    <name type="scientific">Neiella marina</name>
    <dbReference type="NCBI Taxonomy" id="508461"/>
    <lineage>
        <taxon>Bacteria</taxon>
        <taxon>Pseudomonadati</taxon>
        <taxon>Pseudomonadota</taxon>
        <taxon>Gammaproteobacteria</taxon>
        <taxon>Alteromonadales</taxon>
        <taxon>Echinimonadaceae</taxon>
        <taxon>Neiella</taxon>
    </lineage>
</organism>
<dbReference type="RefSeq" id="WP_087505254.1">
    <property type="nucleotide sequence ID" value="NZ_BMDX01000005.1"/>
</dbReference>
<sequence>MKDSKHRDDHWLVRPKTIRLLWLAFSVVLTLTVLAQLVISIKGYVGVDSWFGFGAAFGFLSCVAMVLFAKLLGKVLKRREDYYREGADDV</sequence>
<keyword evidence="1" id="KW-0472">Membrane</keyword>
<dbReference type="EMBL" id="BMDX01000005">
    <property type="protein sequence ID" value="GGA73383.1"/>
    <property type="molecule type" value="Genomic_DNA"/>
</dbReference>
<dbReference type="AlphaFoldDB" id="A0A8J2U436"/>
<keyword evidence="3" id="KW-1185">Reference proteome</keyword>
<accession>A0A8J2U436</accession>
<feature type="transmembrane region" description="Helical" evidence="1">
    <location>
        <begin position="50"/>
        <end position="69"/>
    </location>
</feature>
<protein>
    <submittedName>
        <fullName evidence="2">Uncharacterized protein</fullName>
    </submittedName>
</protein>
<proteinExistence type="predicted"/>
<name>A0A8J2U436_9GAMM</name>
<keyword evidence="1" id="KW-0812">Transmembrane</keyword>
<evidence type="ECO:0000256" key="1">
    <source>
        <dbReference type="SAM" id="Phobius"/>
    </source>
</evidence>
<reference evidence="3" key="1">
    <citation type="journal article" date="2019" name="Int. J. Syst. Evol. Microbiol.">
        <title>The Global Catalogue of Microorganisms (GCM) 10K type strain sequencing project: providing services to taxonomists for standard genome sequencing and annotation.</title>
        <authorList>
            <consortium name="The Broad Institute Genomics Platform"/>
            <consortium name="The Broad Institute Genome Sequencing Center for Infectious Disease"/>
            <person name="Wu L."/>
            <person name="Ma J."/>
        </authorList>
    </citation>
    <scope>NUCLEOTIDE SEQUENCE [LARGE SCALE GENOMIC DNA]</scope>
    <source>
        <strain evidence="3">CGMCC 1.10130</strain>
    </source>
</reference>
<keyword evidence="1" id="KW-1133">Transmembrane helix</keyword>
<evidence type="ECO:0000313" key="3">
    <source>
        <dbReference type="Proteomes" id="UP000619743"/>
    </source>
</evidence>
<comment type="caution">
    <text evidence="2">The sequence shown here is derived from an EMBL/GenBank/DDBJ whole genome shotgun (WGS) entry which is preliminary data.</text>
</comment>